<dbReference type="EMBL" id="DUJN01000005">
    <property type="protein sequence ID" value="HII61284.1"/>
    <property type="molecule type" value="Genomic_DNA"/>
</dbReference>
<comment type="caution">
    <text evidence="1">The sequence shown here is derived from an EMBL/GenBank/DDBJ whole genome shotgun (WGS) entry which is preliminary data.</text>
</comment>
<proteinExistence type="predicted"/>
<protein>
    <submittedName>
        <fullName evidence="1">DUF257 family protein</fullName>
    </submittedName>
</protein>
<dbReference type="InterPro" id="IPR005489">
    <property type="entry name" value="DUF257"/>
</dbReference>
<evidence type="ECO:0000313" key="1">
    <source>
        <dbReference type="EMBL" id="HII61284.1"/>
    </source>
</evidence>
<dbReference type="Pfam" id="PF03192">
    <property type="entry name" value="DUF257"/>
    <property type="match status" value="1"/>
</dbReference>
<dbReference type="OMA" id="FHFINTD"/>
<evidence type="ECO:0000313" key="2">
    <source>
        <dbReference type="Proteomes" id="UP000617544"/>
    </source>
</evidence>
<name>A0A832SZS9_PYRHR</name>
<accession>A0A832SZS9</accession>
<dbReference type="Proteomes" id="UP000617544">
    <property type="component" value="Unassembled WGS sequence"/>
</dbReference>
<dbReference type="AlphaFoldDB" id="A0A832SZS9"/>
<sequence length="221" mass="25602">MERLEDLFEKSKFGELILFEYNSTTPLLFIVYPLIKWAREKGYPLVIFDIFDSLTIYTKQAEMLGIKDKLYEGANIVKIGGRMNLGNIILKISIIEYGPFEKTLEDTLEKAYGERENVISIVLGTEKIFSFYPFRDQFMFSNFLALKTGDRRRKAFYFVNVDLLEKISPPMGPLLEEEFTTVVKLTKEDNKIKMKVIKSLNPELDGMELKVNAHTLIASNR</sequence>
<dbReference type="RefSeq" id="WP_010884952.1">
    <property type="nucleotide sequence ID" value="NZ_DUJN01000005.1"/>
</dbReference>
<dbReference type="GeneID" id="1443187"/>
<dbReference type="Gene3D" id="3.40.50.11570">
    <property type="entry name" value="Protein of unknown function DUF257"/>
    <property type="match status" value="1"/>
</dbReference>
<gene>
    <name evidence="1" type="ORF">HA331_05990</name>
</gene>
<reference evidence="1" key="1">
    <citation type="journal article" date="2020" name="bioRxiv">
        <title>A rank-normalized archaeal taxonomy based on genome phylogeny resolves widespread incomplete and uneven classifications.</title>
        <authorList>
            <person name="Rinke C."/>
            <person name="Chuvochina M."/>
            <person name="Mussig A.J."/>
            <person name="Chaumeil P.-A."/>
            <person name="Waite D.W."/>
            <person name="Whitman W.B."/>
            <person name="Parks D.H."/>
            <person name="Hugenholtz P."/>
        </authorList>
    </citation>
    <scope>NUCLEOTIDE SEQUENCE</scope>
    <source>
        <strain evidence="1">UBA8834</strain>
    </source>
</reference>
<organism evidence="1 2">
    <name type="scientific">Pyrococcus horikoshii</name>
    <dbReference type="NCBI Taxonomy" id="53953"/>
    <lineage>
        <taxon>Archaea</taxon>
        <taxon>Methanobacteriati</taxon>
        <taxon>Methanobacteriota</taxon>
        <taxon>Thermococci</taxon>
        <taxon>Thermococcales</taxon>
        <taxon>Thermococcaceae</taxon>
        <taxon>Pyrococcus</taxon>
    </lineage>
</organism>